<feature type="domain" description="RsbT co-antagonist protein RsbRD N-terminal" evidence="1">
    <location>
        <begin position="14"/>
        <end position="140"/>
    </location>
</feature>
<organism evidence="2 3">
    <name type="scientific">Nocardia flavorosea</name>
    <dbReference type="NCBI Taxonomy" id="53429"/>
    <lineage>
        <taxon>Bacteria</taxon>
        <taxon>Bacillati</taxon>
        <taxon>Actinomycetota</taxon>
        <taxon>Actinomycetes</taxon>
        <taxon>Mycobacteriales</taxon>
        <taxon>Nocardiaceae</taxon>
        <taxon>Nocardia</taxon>
    </lineage>
</organism>
<name>A0A846Y748_9NOCA</name>
<keyword evidence="3" id="KW-1185">Reference proteome</keyword>
<evidence type="ECO:0000313" key="3">
    <source>
        <dbReference type="Proteomes" id="UP000570678"/>
    </source>
</evidence>
<comment type="caution">
    <text evidence="2">The sequence shown here is derived from an EMBL/GenBank/DDBJ whole genome shotgun (WGS) entry which is preliminary data.</text>
</comment>
<evidence type="ECO:0000313" key="2">
    <source>
        <dbReference type="EMBL" id="NKY55023.1"/>
    </source>
</evidence>
<dbReference type="EMBL" id="JAAXOT010000001">
    <property type="protein sequence ID" value="NKY55023.1"/>
    <property type="molecule type" value="Genomic_DNA"/>
</dbReference>
<reference evidence="2 3" key="1">
    <citation type="submission" date="2020-04" db="EMBL/GenBank/DDBJ databases">
        <title>MicrobeNet Type strains.</title>
        <authorList>
            <person name="Nicholson A.C."/>
        </authorList>
    </citation>
    <scope>NUCLEOTIDE SEQUENCE [LARGE SCALE GENOMIC DNA]</scope>
    <source>
        <strain evidence="2 3">JCM 3332</strain>
    </source>
</reference>
<dbReference type="RefSeq" id="WP_062970545.1">
    <property type="nucleotide sequence ID" value="NZ_JAAXOT010000001.1"/>
</dbReference>
<gene>
    <name evidence="2" type="ORF">HGA15_02380</name>
</gene>
<dbReference type="Proteomes" id="UP000570678">
    <property type="component" value="Unassembled WGS sequence"/>
</dbReference>
<accession>A0A846Y748</accession>
<dbReference type="Pfam" id="PF14361">
    <property type="entry name" value="RsbRD_N"/>
    <property type="match status" value="1"/>
</dbReference>
<dbReference type="InterPro" id="IPR025751">
    <property type="entry name" value="RsbRD_N_dom"/>
</dbReference>
<sequence>MVGSKATGSGSTDLGAELVAHFRSPEPEMDAADMVTTIRHCLAAAAHDLGARPAAAATITTAAARWAREGVSLESVLTTCHDCARSGFEFLATRMAEAAAAGQPMADAARLLVRVVEVVTTAAATAYLDEHRIVAREHQTSAQTMVAALLAGHGVSALARRSGLRVAPAYQVVALAIPPNAEERAGGPGTVSAARRKLRRVQAALGPPLGSRCLPLLHADGGTVLIPLEAAHATGAGSVTAGVMNAEVLQLVAEAAEAPPTATVAAGATEQIPELAGRTHELLDRLRAGGRPPGLYRMTEGAAVEPDSVVDARRLRRLPRVTPGMSARPGKPGAA</sequence>
<dbReference type="AlphaFoldDB" id="A0A846Y748"/>
<proteinExistence type="predicted"/>
<evidence type="ECO:0000259" key="1">
    <source>
        <dbReference type="Pfam" id="PF14361"/>
    </source>
</evidence>
<protein>
    <submittedName>
        <fullName evidence="2">Transcriptional regulator</fullName>
    </submittedName>
</protein>